<keyword evidence="3" id="KW-1185">Reference proteome</keyword>
<dbReference type="OrthoDB" id="247764at2"/>
<dbReference type="EMBL" id="SJPV01000013">
    <property type="protein sequence ID" value="TWU32298.1"/>
    <property type="molecule type" value="Genomic_DNA"/>
</dbReference>
<feature type="coiled-coil region" evidence="1">
    <location>
        <begin position="122"/>
        <end position="149"/>
    </location>
</feature>
<accession>A0A5C6D636</accession>
<name>A0A5C6D636_9BACT</name>
<protein>
    <submittedName>
        <fullName evidence="2">Uncharacterized protein</fullName>
    </submittedName>
</protein>
<reference evidence="2 3" key="1">
    <citation type="submission" date="2019-02" db="EMBL/GenBank/DDBJ databases">
        <title>Deep-cultivation of Planctomycetes and their phenomic and genomic characterization uncovers novel biology.</title>
        <authorList>
            <person name="Wiegand S."/>
            <person name="Jogler M."/>
            <person name="Boedeker C."/>
            <person name="Pinto D."/>
            <person name="Vollmers J."/>
            <person name="Rivas-Marin E."/>
            <person name="Kohn T."/>
            <person name="Peeters S.H."/>
            <person name="Heuer A."/>
            <person name="Rast P."/>
            <person name="Oberbeckmann S."/>
            <person name="Bunk B."/>
            <person name="Jeske O."/>
            <person name="Meyerdierks A."/>
            <person name="Storesund J.E."/>
            <person name="Kallscheuer N."/>
            <person name="Luecker S."/>
            <person name="Lage O.M."/>
            <person name="Pohl T."/>
            <person name="Merkel B.J."/>
            <person name="Hornburger P."/>
            <person name="Mueller R.-W."/>
            <person name="Bruemmer F."/>
            <person name="Labrenz M."/>
            <person name="Spormann A.M."/>
            <person name="Op Den Camp H."/>
            <person name="Overmann J."/>
            <person name="Amann R."/>
            <person name="Jetten M.S.M."/>
            <person name="Mascher T."/>
            <person name="Medema M.H."/>
            <person name="Devos D.P."/>
            <person name="Kaster A.-K."/>
            <person name="Ovreas L."/>
            <person name="Rohde M."/>
            <person name="Galperin M.Y."/>
            <person name="Jogler C."/>
        </authorList>
    </citation>
    <scope>NUCLEOTIDE SEQUENCE [LARGE SCALE GENOMIC DNA]</scope>
    <source>
        <strain evidence="2 3">Poly41</strain>
    </source>
</reference>
<dbReference type="RefSeq" id="WP_146530527.1">
    <property type="nucleotide sequence ID" value="NZ_SJPV01000013.1"/>
</dbReference>
<evidence type="ECO:0000256" key="1">
    <source>
        <dbReference type="SAM" id="Coils"/>
    </source>
</evidence>
<gene>
    <name evidence="2" type="ORF">Poly41_57840</name>
</gene>
<proteinExistence type="predicted"/>
<sequence length="322" mass="36438">MSVALEPTTQPNANAAIVNPTASVGERLQAETTAVRLHIRWPGVRKTLSTDQTRQAAGTFDADTKSVSASKKLLDTSHPAFRAVTAVKTKAADYWKLNTLPYTEPGMRLIRRDDVAAFDMQLTSARAELTEAVEELERHYDELVDQARERLGDLFDPGDYDSNLRDQFGIEWDYPSCNPPEYLLQVSPQLYYSECARVQTRFDESVRLAEQAFADELGQLVNHLAERLTGSDDGSPKVFRDTAVTNLLEFFERFQRLNIRSDDQLDRLVADARQVIGGVQPQDLRDQATMRQQVACNLTRVEASLDGWMTDRPRRSILRRSK</sequence>
<comment type="caution">
    <text evidence="2">The sequence shown here is derived from an EMBL/GenBank/DDBJ whole genome shotgun (WGS) entry which is preliminary data.</text>
</comment>
<evidence type="ECO:0000313" key="2">
    <source>
        <dbReference type="EMBL" id="TWU32298.1"/>
    </source>
</evidence>
<evidence type="ECO:0000313" key="3">
    <source>
        <dbReference type="Proteomes" id="UP000319143"/>
    </source>
</evidence>
<dbReference type="Proteomes" id="UP000319143">
    <property type="component" value="Unassembled WGS sequence"/>
</dbReference>
<organism evidence="2 3">
    <name type="scientific">Novipirellula artificiosorum</name>
    <dbReference type="NCBI Taxonomy" id="2528016"/>
    <lineage>
        <taxon>Bacteria</taxon>
        <taxon>Pseudomonadati</taxon>
        <taxon>Planctomycetota</taxon>
        <taxon>Planctomycetia</taxon>
        <taxon>Pirellulales</taxon>
        <taxon>Pirellulaceae</taxon>
        <taxon>Novipirellula</taxon>
    </lineage>
</organism>
<dbReference type="AlphaFoldDB" id="A0A5C6D636"/>
<keyword evidence="1" id="KW-0175">Coiled coil</keyword>